<dbReference type="SMART" id="SM00906">
    <property type="entry name" value="Fungal_trans"/>
    <property type="match status" value="1"/>
</dbReference>
<dbReference type="Proteomes" id="UP000237481">
    <property type="component" value="Unassembled WGS sequence"/>
</dbReference>
<keyword evidence="1" id="KW-0805">Transcription regulation</keyword>
<evidence type="ECO:0000256" key="1">
    <source>
        <dbReference type="ARBA" id="ARBA00023015"/>
    </source>
</evidence>
<dbReference type="PANTHER" id="PTHR47424">
    <property type="entry name" value="REGULATORY PROTEIN GAL4"/>
    <property type="match status" value="1"/>
</dbReference>
<keyword evidence="2" id="KW-0804">Transcription</keyword>
<feature type="non-terminal residue" evidence="6">
    <location>
        <position position="581"/>
    </location>
</feature>
<dbReference type="PANTHER" id="PTHR47424:SF6">
    <property type="entry name" value="PROLINE UTILIZATION TRANS-ACTIVATOR"/>
    <property type="match status" value="1"/>
</dbReference>
<evidence type="ECO:0000313" key="7">
    <source>
        <dbReference type="Proteomes" id="UP000237481"/>
    </source>
</evidence>
<name>A0A2S4KLC0_9HYPO</name>
<dbReference type="InterPro" id="IPR051127">
    <property type="entry name" value="Fungal_SecMet_Regulators"/>
</dbReference>
<dbReference type="CDD" id="cd12148">
    <property type="entry name" value="fungal_TF_MHR"/>
    <property type="match status" value="1"/>
</dbReference>
<dbReference type="EMBL" id="PKSG01001110">
    <property type="protein sequence ID" value="POR30990.1"/>
    <property type="molecule type" value="Genomic_DNA"/>
</dbReference>
<dbReference type="AlphaFoldDB" id="A0A2S4KLC0"/>
<evidence type="ECO:0000256" key="3">
    <source>
        <dbReference type="ARBA" id="ARBA00023242"/>
    </source>
</evidence>
<accession>A0A2S4KLC0</accession>
<dbReference type="STRING" id="94208.A0A2S4KLC0"/>
<protein>
    <recommendedName>
        <fullName evidence="5">Xylanolytic transcriptional activator regulatory domain-containing protein</fullName>
    </recommendedName>
</protein>
<evidence type="ECO:0000259" key="5">
    <source>
        <dbReference type="SMART" id="SM00906"/>
    </source>
</evidence>
<dbReference type="GO" id="GO:0003677">
    <property type="term" value="F:DNA binding"/>
    <property type="evidence" value="ECO:0007669"/>
    <property type="project" value="InterPro"/>
</dbReference>
<organism evidence="6 7">
    <name type="scientific">Tolypocladium paradoxum</name>
    <dbReference type="NCBI Taxonomy" id="94208"/>
    <lineage>
        <taxon>Eukaryota</taxon>
        <taxon>Fungi</taxon>
        <taxon>Dikarya</taxon>
        <taxon>Ascomycota</taxon>
        <taxon>Pezizomycotina</taxon>
        <taxon>Sordariomycetes</taxon>
        <taxon>Hypocreomycetidae</taxon>
        <taxon>Hypocreales</taxon>
        <taxon>Ophiocordycipitaceae</taxon>
        <taxon>Tolypocladium</taxon>
    </lineage>
</organism>
<dbReference type="GO" id="GO:0008270">
    <property type="term" value="F:zinc ion binding"/>
    <property type="evidence" value="ECO:0007669"/>
    <property type="project" value="InterPro"/>
</dbReference>
<gene>
    <name evidence="6" type="ORF">TPAR_08800</name>
</gene>
<keyword evidence="7" id="KW-1185">Reference proteome</keyword>
<dbReference type="OrthoDB" id="3266505at2759"/>
<comment type="caution">
    <text evidence="6">The sequence shown here is derived from an EMBL/GenBank/DDBJ whole genome shotgun (WGS) entry which is preliminary data.</text>
</comment>
<evidence type="ECO:0000256" key="4">
    <source>
        <dbReference type="SAM" id="MobiDB-lite"/>
    </source>
</evidence>
<dbReference type="GO" id="GO:0006351">
    <property type="term" value="P:DNA-templated transcription"/>
    <property type="evidence" value="ECO:0007669"/>
    <property type="project" value="InterPro"/>
</dbReference>
<feature type="domain" description="Xylanolytic transcriptional activator regulatory" evidence="5">
    <location>
        <begin position="188"/>
        <end position="254"/>
    </location>
</feature>
<dbReference type="InterPro" id="IPR007219">
    <property type="entry name" value="XnlR_reg_dom"/>
</dbReference>
<sequence length="581" mass="62664">MSTSTAGNPPTANIAPESSLSSSDNFGSEVRSLLVSHGSNCAAGSTPVVSVATPESLDHQIILGSLSDWPSLEESQELLDLVVLNVGISQQLFDVRLFSDNLLRLYRGSTGQETRSTLWIVKALLIMAVGRLLQARLAPNEVPGQSLFQAAVEFLPGLSILKHHGILGIEVVALCALYLQIADRKEEAYIHASLALRLAIACGMHKASSDQTPSRSEAVHRNRLWWRLAAAGGYPMAIHDEAVTVNPPEDVAGFPSAAAIAMNVRAARITGQITWSCTEASLIGGVQSIFQSLDDLERTMPAEYIMDFEGPQIKVGGIPFTKSNRSTARTSSSLYLSIYQAIIHAGRPILLYMARKRYEAHTDAYSCPGPSLRRLAEVCVEAASRSLLVLHELRNGSIIAKNAFLDLDAVFSVGFVFVLVDVIAPGRDLGAYGIEVSRYILSYLAQLGNRAASRRLAELDQMCAHLGCRPNQPPRESSPTNILSQRFSFERGYEATPVSRRGSMGLGGHSIRHADAEALSGQDVPGHGDLPVDEPPNMSLSDISLAGEDGLFWVFQPGVYTGAELADWEMLENQIFAAGSA</sequence>
<keyword evidence="3" id="KW-0539">Nucleus</keyword>
<proteinExistence type="predicted"/>
<evidence type="ECO:0000256" key="2">
    <source>
        <dbReference type="ARBA" id="ARBA00023163"/>
    </source>
</evidence>
<evidence type="ECO:0000313" key="6">
    <source>
        <dbReference type="EMBL" id="POR30990.1"/>
    </source>
</evidence>
<reference evidence="6 7" key="1">
    <citation type="submission" date="2018-01" db="EMBL/GenBank/DDBJ databases">
        <title>Harnessing the power of phylogenomics to disentangle the directionality and signatures of interkingdom host jumping in the parasitic fungal genus Tolypocladium.</title>
        <authorList>
            <person name="Quandt C.A."/>
            <person name="Patterson W."/>
            <person name="Spatafora J.W."/>
        </authorList>
    </citation>
    <scope>NUCLEOTIDE SEQUENCE [LARGE SCALE GENOMIC DNA]</scope>
    <source>
        <strain evidence="6 7">NRBC 100945</strain>
    </source>
</reference>
<feature type="region of interest" description="Disordered" evidence="4">
    <location>
        <begin position="1"/>
        <end position="23"/>
    </location>
</feature>